<evidence type="ECO:0000256" key="11">
    <source>
        <dbReference type="ARBA" id="ARBA00023136"/>
    </source>
</evidence>
<dbReference type="PROSITE" id="PS51257">
    <property type="entry name" value="PROKAR_LIPOPROTEIN"/>
    <property type="match status" value="1"/>
</dbReference>
<dbReference type="GO" id="GO:0046930">
    <property type="term" value="C:pore complex"/>
    <property type="evidence" value="ECO:0007669"/>
    <property type="project" value="UniProtKB-KW"/>
</dbReference>
<dbReference type="GO" id="GO:0015159">
    <property type="term" value="F:polysaccharide transmembrane transporter activity"/>
    <property type="evidence" value="ECO:0007669"/>
    <property type="project" value="InterPro"/>
</dbReference>
<dbReference type="GO" id="GO:0015288">
    <property type="term" value="F:porin activity"/>
    <property type="evidence" value="ECO:0007669"/>
    <property type="project" value="UniProtKB-KW"/>
</dbReference>
<keyword evidence="9" id="KW-0406">Ion transport</keyword>
<dbReference type="GO" id="GO:0009279">
    <property type="term" value="C:cell outer membrane"/>
    <property type="evidence" value="ECO:0007669"/>
    <property type="project" value="UniProtKB-SubCell"/>
</dbReference>
<evidence type="ECO:0000256" key="12">
    <source>
        <dbReference type="ARBA" id="ARBA00023139"/>
    </source>
</evidence>
<keyword evidence="14" id="KW-0449">Lipoprotein</keyword>
<dbReference type="PANTHER" id="PTHR33619">
    <property type="entry name" value="POLYSACCHARIDE EXPORT PROTEIN GFCE-RELATED"/>
    <property type="match status" value="1"/>
</dbReference>
<dbReference type="Pfam" id="PF22461">
    <property type="entry name" value="SLBB_2"/>
    <property type="match status" value="2"/>
</dbReference>
<evidence type="ECO:0000313" key="18">
    <source>
        <dbReference type="EMBL" id="CRK74504.1"/>
    </source>
</evidence>
<sequence length="377" mass="40000">MKINVSRVVKGIALLSLVATVSACGLPRVGPNKAEIFQGSVLREGDAFIVSVNDRVTRATAVTPAFGFSDAFINAGVVGSDVIRPGDVLGLTVWENVDDGLLAGAGQNATILDEVQVDGNGNIFVPYAGTLKASGKSPEALRRLITTRLNEQTPDPQVQVRRVAGDGATVTVVGAVGAQGVYAIERPTRTLSSMLARAGGVGLEAEVAQITVIRGTHRGQVWFQDLYQDPRFDIALRGGDRILVERDTRAYTVLGATGSQNRVEFTTRTISAIEALAQVGGLSSNVADPTGVFVFRNEPAEIANQVMGRDDLQGAQRVAYVLDLTEPNGMFNARDFAIRDDDTVYVTEAPFVQWNKTIAALTGSLNSVNTLNTLAGN</sequence>
<evidence type="ECO:0000256" key="9">
    <source>
        <dbReference type="ARBA" id="ARBA00023065"/>
    </source>
</evidence>
<evidence type="ECO:0000256" key="15">
    <source>
        <dbReference type="SAM" id="SignalP"/>
    </source>
</evidence>
<dbReference type="OrthoDB" id="7198507at2"/>
<keyword evidence="13" id="KW-0998">Cell outer membrane</keyword>
<dbReference type="PANTHER" id="PTHR33619:SF3">
    <property type="entry name" value="POLYSACCHARIDE EXPORT PROTEIN GFCE-RELATED"/>
    <property type="match status" value="1"/>
</dbReference>
<feature type="domain" description="SLBB" evidence="17">
    <location>
        <begin position="170"/>
        <end position="244"/>
    </location>
</feature>
<evidence type="ECO:0000256" key="8">
    <source>
        <dbReference type="ARBA" id="ARBA00023047"/>
    </source>
</evidence>
<dbReference type="STRING" id="282199.GCA_001049735_00536"/>
<dbReference type="RefSeq" id="WP_082136601.1">
    <property type="nucleotide sequence ID" value="NZ_CBFHGK010000001.1"/>
</dbReference>
<dbReference type="EMBL" id="CVQV01000003">
    <property type="protein sequence ID" value="CRK74504.1"/>
    <property type="molecule type" value="Genomic_DNA"/>
</dbReference>
<evidence type="ECO:0000259" key="16">
    <source>
        <dbReference type="Pfam" id="PF02563"/>
    </source>
</evidence>
<keyword evidence="12" id="KW-0564">Palmitate</keyword>
<dbReference type="Gene3D" id="3.30.1950.10">
    <property type="entry name" value="wza like domain"/>
    <property type="match status" value="1"/>
</dbReference>
<evidence type="ECO:0000256" key="5">
    <source>
        <dbReference type="ARBA" id="ARBA00022597"/>
    </source>
</evidence>
<reference evidence="18 19" key="1">
    <citation type="submission" date="2015-04" db="EMBL/GenBank/DDBJ databases">
        <authorList>
            <person name="Syromyatnikov M.Y."/>
            <person name="Popov V.N."/>
        </authorList>
    </citation>
    <scope>NUCLEOTIDE SEQUENCE [LARGE SCALE GENOMIC DNA]</scope>
    <source>
        <strain evidence="18 19">CECT 5292</strain>
    </source>
</reference>
<dbReference type="Proteomes" id="UP000048949">
    <property type="component" value="Unassembled WGS sequence"/>
</dbReference>
<keyword evidence="7 15" id="KW-0732">Signal</keyword>
<comment type="similarity">
    <text evidence="2">Belongs to the BexD/CtrA/VexA family.</text>
</comment>
<organism evidence="18 19">
    <name type="scientific">Nereida ignava</name>
    <dbReference type="NCBI Taxonomy" id="282199"/>
    <lineage>
        <taxon>Bacteria</taxon>
        <taxon>Pseudomonadati</taxon>
        <taxon>Pseudomonadota</taxon>
        <taxon>Alphaproteobacteria</taxon>
        <taxon>Rhodobacterales</taxon>
        <taxon>Roseobacteraceae</taxon>
        <taxon>Nereida</taxon>
    </lineage>
</organism>
<evidence type="ECO:0000256" key="13">
    <source>
        <dbReference type="ARBA" id="ARBA00023237"/>
    </source>
</evidence>
<evidence type="ECO:0000256" key="14">
    <source>
        <dbReference type="ARBA" id="ARBA00023288"/>
    </source>
</evidence>
<dbReference type="InterPro" id="IPR054765">
    <property type="entry name" value="SLBB_dom"/>
</dbReference>
<dbReference type="InterPro" id="IPR049712">
    <property type="entry name" value="Poly_export"/>
</dbReference>
<feature type="chain" id="PRO_5006712172" evidence="15">
    <location>
        <begin position="24"/>
        <end position="377"/>
    </location>
</feature>
<feature type="domain" description="SLBB" evidence="17">
    <location>
        <begin position="251"/>
        <end position="346"/>
    </location>
</feature>
<evidence type="ECO:0000256" key="7">
    <source>
        <dbReference type="ARBA" id="ARBA00022729"/>
    </source>
</evidence>
<evidence type="ECO:0000259" key="17">
    <source>
        <dbReference type="Pfam" id="PF22461"/>
    </source>
</evidence>
<evidence type="ECO:0000256" key="10">
    <source>
        <dbReference type="ARBA" id="ARBA00023114"/>
    </source>
</evidence>
<dbReference type="AlphaFoldDB" id="A0A0U1NIC9"/>
<evidence type="ECO:0000256" key="4">
    <source>
        <dbReference type="ARBA" id="ARBA00022452"/>
    </source>
</evidence>
<keyword evidence="10" id="KW-0626">Porin</keyword>
<keyword evidence="19" id="KW-1185">Reference proteome</keyword>
<dbReference type="GO" id="GO:0006811">
    <property type="term" value="P:monoatomic ion transport"/>
    <property type="evidence" value="ECO:0007669"/>
    <property type="project" value="UniProtKB-KW"/>
</dbReference>
<feature type="signal peptide" evidence="15">
    <location>
        <begin position="1"/>
        <end position="23"/>
    </location>
</feature>
<dbReference type="Gene3D" id="3.10.560.10">
    <property type="entry name" value="Outer membrane lipoprotein wza domain like"/>
    <property type="match status" value="2"/>
</dbReference>
<dbReference type="InterPro" id="IPR003715">
    <property type="entry name" value="Poly_export_N"/>
</dbReference>
<keyword evidence="6" id="KW-0812">Transmembrane</keyword>
<evidence type="ECO:0000313" key="19">
    <source>
        <dbReference type="Proteomes" id="UP000048949"/>
    </source>
</evidence>
<name>A0A0U1NIC9_9RHOB</name>
<gene>
    <name evidence="18" type="primary">kpsD</name>
    <name evidence="18" type="ORF">NIG5292_00536</name>
</gene>
<evidence type="ECO:0000256" key="1">
    <source>
        <dbReference type="ARBA" id="ARBA00004571"/>
    </source>
</evidence>
<feature type="domain" description="Polysaccharide export protein N-terminal" evidence="16">
    <location>
        <begin position="82"/>
        <end position="161"/>
    </location>
</feature>
<dbReference type="Pfam" id="PF02563">
    <property type="entry name" value="Poly_export"/>
    <property type="match status" value="1"/>
</dbReference>
<proteinExistence type="inferred from homology"/>
<keyword evidence="5" id="KW-0762">Sugar transport</keyword>
<keyword evidence="3" id="KW-0813">Transport</keyword>
<evidence type="ECO:0000256" key="3">
    <source>
        <dbReference type="ARBA" id="ARBA00022448"/>
    </source>
</evidence>
<evidence type="ECO:0000256" key="2">
    <source>
        <dbReference type="ARBA" id="ARBA00009450"/>
    </source>
</evidence>
<evidence type="ECO:0000256" key="6">
    <source>
        <dbReference type="ARBA" id="ARBA00022692"/>
    </source>
</evidence>
<keyword evidence="4" id="KW-1134">Transmembrane beta strand</keyword>
<keyword evidence="8" id="KW-0625">Polysaccharide transport</keyword>
<protein>
    <submittedName>
        <fullName evidence="18">Polysialic acid transport protein KpsD</fullName>
    </submittedName>
</protein>
<keyword evidence="11" id="KW-0472">Membrane</keyword>
<comment type="subcellular location">
    <subcellularLocation>
        <location evidence="1">Cell outer membrane</location>
        <topology evidence="1">Multi-pass membrane protein</topology>
    </subcellularLocation>
</comment>
<accession>A0A0U1NIC9</accession>